<protein>
    <recommendedName>
        <fullName evidence="3">eEF-1B gamma</fullName>
    </recommendedName>
</protein>
<dbReference type="InterPro" id="IPR050802">
    <property type="entry name" value="EF-GSTs"/>
</dbReference>
<name>A0A915NIR5_9BILA</name>
<dbReference type="Gene3D" id="1.20.1050.10">
    <property type="match status" value="1"/>
</dbReference>
<feature type="compositionally biased region" description="Basic and acidic residues" evidence="5">
    <location>
        <begin position="616"/>
        <end position="653"/>
    </location>
</feature>
<organism evidence="8 9">
    <name type="scientific">Meloidogyne floridensis</name>
    <dbReference type="NCBI Taxonomy" id="298350"/>
    <lineage>
        <taxon>Eukaryota</taxon>
        <taxon>Metazoa</taxon>
        <taxon>Ecdysozoa</taxon>
        <taxon>Nematoda</taxon>
        <taxon>Chromadorea</taxon>
        <taxon>Rhabditida</taxon>
        <taxon>Tylenchina</taxon>
        <taxon>Tylenchomorpha</taxon>
        <taxon>Tylenchoidea</taxon>
        <taxon>Meloidogynidae</taxon>
        <taxon>Meloidogyninae</taxon>
        <taxon>Meloidogyne</taxon>
    </lineage>
</organism>
<dbReference type="InterPro" id="IPR010987">
    <property type="entry name" value="Glutathione-S-Trfase_C-like"/>
</dbReference>
<dbReference type="FunFam" id="3.30.70.1010:FF:000001">
    <property type="entry name" value="Elongation factor 1-gamma 1"/>
    <property type="match status" value="1"/>
</dbReference>
<evidence type="ECO:0000256" key="3">
    <source>
        <dbReference type="ARBA" id="ARBA00030426"/>
    </source>
</evidence>
<feature type="compositionally biased region" description="Basic and acidic residues" evidence="5">
    <location>
        <begin position="106"/>
        <end position="117"/>
    </location>
</feature>
<dbReference type="GO" id="GO:0005634">
    <property type="term" value="C:nucleus"/>
    <property type="evidence" value="ECO:0007669"/>
    <property type="project" value="TreeGrafter"/>
</dbReference>
<evidence type="ECO:0000256" key="2">
    <source>
        <dbReference type="ARBA" id="ARBA00022917"/>
    </source>
</evidence>
<dbReference type="Gene3D" id="3.40.30.10">
    <property type="entry name" value="Glutaredoxin"/>
    <property type="match status" value="1"/>
</dbReference>
<feature type="compositionally biased region" description="Low complexity" evidence="5">
    <location>
        <begin position="249"/>
        <end position="278"/>
    </location>
</feature>
<sequence length="827" mass="93990">MRRRLLLSAGSTPVLIYKGAQPWTPLAQAKAFAVKTQPLVFKGEKEEFNEEITILRENKGWKQVTQELGMGFQMPGPQPAQALDDFEGSGEEPELSHSNDYNNNEVPERDANSDLHESLRQPLKRLSNRQLSVLLKQIRGQRRKQQGETEETIQDGQSRKSMLTELHTLLRSSSNSQRLRRPKLLTNINIIPNEWNIYPPKRLNNNEEIRLEGDIKNGGENETTNLLNNPSIDNITRSENTTDERIEGNNEQPPEESTNTETSENTTIDTSTAAESTSTEIATTQNITTENISTESTITEGSISNDGLTINDKELSDNAEFKRTTEQIKTTIKTTTEASSSTVESLHSVEIGPIDKGDKFVKTNKDDVRVLKNLKKSHAIIRHQGIAGFYIRGDLIILFVIMTKLYGNLDNFRVKKVLVAAKLANKEIKTTNEAPPSELFPLELVPALEDGDVHLFGAVAIAKYILGNNSQYFPKDPLLEQWLFWGDNYLLSNVLSYVLPSISAAKIDQENVEKARTELLDQLTRLDSIILHKTFLVGERISFADISLAANLLPAYQYVLGEEERKKICNVTRWFQTVINHPAVNEVIGELKFITKPAKFNDKEFEKIAGMLSRPSAEEKTPKDKGKKDKGQKQKEQTPKQEKQQPKKEKKDEEMDPTEEAISAQPKFVDPLAALPKGNFSMDGFKRVYSNEDTATKAIPYFWENFEPENYSIWYAEYKFPQELRLVFMSANLIGGMYQRLEKMKKTSFASVCLFGTDNDSTISGIWIWPGQQLAFELCPDWQVDYESYEWKKLDPKDESTKKMVNEYLLWEGDFGGKKFNQGKIFK</sequence>
<dbReference type="WBParaSite" id="scf7180000417819.g1810">
    <property type="protein sequence ID" value="scf7180000417819.g1810"/>
    <property type="gene ID" value="scf7180000417819.g1810"/>
</dbReference>
<dbReference type="Proteomes" id="UP000887560">
    <property type="component" value="Unplaced"/>
</dbReference>
<feature type="region of interest" description="Disordered" evidence="5">
    <location>
        <begin position="214"/>
        <end position="278"/>
    </location>
</feature>
<evidence type="ECO:0000256" key="5">
    <source>
        <dbReference type="SAM" id="MobiDB-lite"/>
    </source>
</evidence>
<dbReference type="SMART" id="SM01183">
    <property type="entry name" value="EF1G"/>
    <property type="match status" value="1"/>
</dbReference>
<accession>A0A915NIR5</accession>
<evidence type="ECO:0000313" key="9">
    <source>
        <dbReference type="WBParaSite" id="scf7180000417819.g1810"/>
    </source>
</evidence>
<dbReference type="InterPro" id="IPR036249">
    <property type="entry name" value="Thioredoxin-like_sf"/>
</dbReference>
<dbReference type="SUPFAM" id="SSF47616">
    <property type="entry name" value="GST C-terminal domain-like"/>
    <property type="match status" value="1"/>
</dbReference>
<evidence type="ECO:0000259" key="7">
    <source>
        <dbReference type="PROSITE" id="PS50405"/>
    </source>
</evidence>
<feature type="compositionally biased region" description="Acidic residues" evidence="5">
    <location>
        <begin position="84"/>
        <end position="93"/>
    </location>
</feature>
<dbReference type="CDD" id="cd03181">
    <property type="entry name" value="GST_C_EF1Bgamma_like"/>
    <property type="match status" value="1"/>
</dbReference>
<feature type="compositionally biased region" description="Polar residues" evidence="5">
    <location>
        <begin position="96"/>
        <end position="105"/>
    </location>
</feature>
<dbReference type="Pfam" id="PF00647">
    <property type="entry name" value="EF1G"/>
    <property type="match status" value="1"/>
</dbReference>
<dbReference type="GO" id="GO:0003746">
    <property type="term" value="F:translation elongation factor activity"/>
    <property type="evidence" value="ECO:0007669"/>
    <property type="project" value="UniProtKB-UniRule"/>
</dbReference>
<evidence type="ECO:0000256" key="1">
    <source>
        <dbReference type="ARBA" id="ARBA00022768"/>
    </source>
</evidence>
<feature type="region of interest" description="Disordered" evidence="5">
    <location>
        <begin position="71"/>
        <end position="117"/>
    </location>
</feature>
<feature type="region of interest" description="Disordered" evidence="5">
    <location>
        <begin position="611"/>
        <end position="663"/>
    </location>
</feature>
<dbReference type="SUPFAM" id="SSF52833">
    <property type="entry name" value="Thioredoxin-like"/>
    <property type="match status" value="1"/>
</dbReference>
<dbReference type="SUPFAM" id="SSF89942">
    <property type="entry name" value="eEF1-gamma domain"/>
    <property type="match status" value="1"/>
</dbReference>
<reference evidence="9" key="1">
    <citation type="submission" date="2022-11" db="UniProtKB">
        <authorList>
            <consortium name="WormBaseParasite"/>
        </authorList>
    </citation>
    <scope>IDENTIFICATION</scope>
</reference>
<feature type="compositionally biased region" description="Polar residues" evidence="5">
    <location>
        <begin position="220"/>
        <end position="239"/>
    </location>
</feature>
<dbReference type="PANTHER" id="PTHR43986:SF1">
    <property type="entry name" value="ELONGATION FACTOR 1-GAMMA"/>
    <property type="match status" value="1"/>
</dbReference>
<evidence type="ECO:0000259" key="6">
    <source>
        <dbReference type="PROSITE" id="PS50040"/>
    </source>
</evidence>
<keyword evidence="1 4" id="KW-0251">Elongation factor</keyword>
<dbReference type="GO" id="GO:0005737">
    <property type="term" value="C:cytoplasm"/>
    <property type="evidence" value="ECO:0007669"/>
    <property type="project" value="TreeGrafter"/>
</dbReference>
<feature type="domain" description="GST C-terminal" evidence="7">
    <location>
        <begin position="472"/>
        <end position="605"/>
    </location>
</feature>
<proteinExistence type="predicted"/>
<dbReference type="PANTHER" id="PTHR43986">
    <property type="entry name" value="ELONGATION FACTOR 1-GAMMA"/>
    <property type="match status" value="1"/>
</dbReference>
<keyword evidence="8" id="KW-1185">Reference proteome</keyword>
<feature type="region of interest" description="Disordered" evidence="5">
    <location>
        <begin position="137"/>
        <end position="160"/>
    </location>
</feature>
<dbReference type="InterPro" id="IPR001662">
    <property type="entry name" value="EF1B_G_C"/>
</dbReference>
<dbReference type="PROSITE" id="PS50405">
    <property type="entry name" value="GST_CTER"/>
    <property type="match status" value="1"/>
</dbReference>
<dbReference type="InterPro" id="IPR004046">
    <property type="entry name" value="GST_C"/>
</dbReference>
<dbReference type="PROSITE" id="PS50040">
    <property type="entry name" value="EF1G_C"/>
    <property type="match status" value="1"/>
</dbReference>
<dbReference type="InterPro" id="IPR036433">
    <property type="entry name" value="EF1B_G_C_sf"/>
</dbReference>
<evidence type="ECO:0000256" key="4">
    <source>
        <dbReference type="PROSITE-ProRule" id="PRU00519"/>
    </source>
</evidence>
<feature type="domain" description="EF-1-gamma C-terminal" evidence="6">
    <location>
        <begin position="668"/>
        <end position="827"/>
    </location>
</feature>
<keyword evidence="2 4" id="KW-0648">Protein biosynthesis</keyword>
<dbReference type="InterPro" id="IPR036282">
    <property type="entry name" value="Glutathione-S-Trfase_C_sf"/>
</dbReference>
<dbReference type="Pfam" id="PF00043">
    <property type="entry name" value="GST_C"/>
    <property type="match status" value="1"/>
</dbReference>
<dbReference type="AlphaFoldDB" id="A0A915NIR5"/>
<evidence type="ECO:0000313" key="8">
    <source>
        <dbReference type="Proteomes" id="UP000887560"/>
    </source>
</evidence>
<dbReference type="FunFam" id="1.20.1050.10:FF:000006">
    <property type="entry name" value="Elongation factor 1 gamma"/>
    <property type="match status" value="1"/>
</dbReference>
<dbReference type="Gene3D" id="3.30.70.1010">
    <property type="entry name" value="Translation elongation factor EF1B, gamma chain, conserved domain"/>
    <property type="match status" value="1"/>
</dbReference>